<dbReference type="PANTHER" id="PTHR42705">
    <property type="entry name" value="BIFUNCTIONAL NON-HOMOLOGOUS END JOINING PROTEIN LIGD"/>
    <property type="match status" value="1"/>
</dbReference>
<dbReference type="Gene3D" id="3.90.920.10">
    <property type="entry name" value="DNA primase, PRIM domain"/>
    <property type="match status" value="1"/>
</dbReference>
<evidence type="ECO:0000313" key="2">
    <source>
        <dbReference type="EMBL" id="MCH8617240.1"/>
    </source>
</evidence>
<comment type="caution">
    <text evidence="2">The sequence shown here is derived from an EMBL/GenBank/DDBJ whole genome shotgun (WGS) entry which is preliminary data.</text>
</comment>
<dbReference type="EC" id="6.5.1.1" evidence="2"/>
<dbReference type="InterPro" id="IPR052171">
    <property type="entry name" value="NHEJ_LigD"/>
</dbReference>
<keyword evidence="3" id="KW-1185">Reference proteome</keyword>
<dbReference type="PANTHER" id="PTHR42705:SF2">
    <property type="entry name" value="BIFUNCTIONAL NON-HOMOLOGOUS END JOINING PROTEIN LIGD"/>
    <property type="match status" value="1"/>
</dbReference>
<gene>
    <name evidence="2" type="primary">ligD</name>
    <name evidence="2" type="ORF">LZ016_14175</name>
</gene>
<organism evidence="2 3">
    <name type="scientific">Sphingomonas telluris</name>
    <dbReference type="NCBI Taxonomy" id="2907998"/>
    <lineage>
        <taxon>Bacteria</taxon>
        <taxon>Pseudomonadati</taxon>
        <taxon>Pseudomonadota</taxon>
        <taxon>Alphaproteobacteria</taxon>
        <taxon>Sphingomonadales</taxon>
        <taxon>Sphingomonadaceae</taxon>
        <taxon>Sphingomonas</taxon>
    </lineage>
</organism>
<reference evidence="2 3" key="1">
    <citation type="submission" date="2022-03" db="EMBL/GenBank/DDBJ databases">
        <authorList>
            <person name="Jo J.-H."/>
            <person name="Im W.-T."/>
        </authorList>
    </citation>
    <scope>NUCLEOTIDE SEQUENCE [LARGE SCALE GENOMIC DNA]</scope>
    <source>
        <strain evidence="2 3">SM33</strain>
    </source>
</reference>
<evidence type="ECO:0000259" key="1">
    <source>
        <dbReference type="Pfam" id="PF21686"/>
    </source>
</evidence>
<accession>A0ABS9VQJ0</accession>
<dbReference type="Proteomes" id="UP001203058">
    <property type="component" value="Unassembled WGS sequence"/>
</dbReference>
<feature type="domain" description="DNA ligase D polymerase" evidence="1">
    <location>
        <begin position="21"/>
        <end position="265"/>
    </location>
</feature>
<sequence>MTWTPEPTYEKPEISVRATTLYYQIVAPIMLPFIERRLLNLYRCREGKCFFQRNREHPPTGKEFDELVHFERVEQKNGRAEKYLYVESAREIAGCAGLQCVEFHGWGSRAGEVETPDRLVIDLDPDPAIGFEAVKEAALQLRRSFDAVGLESFALLSGGKGIHVVVPLQPVAEWDEVRGFAKAFCTTLAEADPERFTVALPKRERRGRIFLDFLRNQRTATAIMPYSARARPGMPVAAPVAWDELGDLDRSDAFTIAQVEALLKRARGRKLRGWGAAAQSLPRLAG</sequence>
<evidence type="ECO:0000313" key="3">
    <source>
        <dbReference type="Proteomes" id="UP001203058"/>
    </source>
</evidence>
<dbReference type="RefSeq" id="WP_241448104.1">
    <property type="nucleotide sequence ID" value="NZ_JAKZHW010000002.1"/>
</dbReference>
<dbReference type="GO" id="GO:0003910">
    <property type="term" value="F:DNA ligase (ATP) activity"/>
    <property type="evidence" value="ECO:0007669"/>
    <property type="project" value="UniProtKB-EC"/>
</dbReference>
<name>A0ABS9VQJ0_9SPHN</name>
<dbReference type="NCBIfam" id="TIGR02778">
    <property type="entry name" value="ligD_pol"/>
    <property type="match status" value="1"/>
</dbReference>
<keyword evidence="2" id="KW-0436">Ligase</keyword>
<proteinExistence type="predicted"/>
<dbReference type="Pfam" id="PF21686">
    <property type="entry name" value="LigD_Prim-Pol"/>
    <property type="match status" value="1"/>
</dbReference>
<dbReference type="EMBL" id="JAKZHW010000002">
    <property type="protein sequence ID" value="MCH8617240.1"/>
    <property type="molecule type" value="Genomic_DNA"/>
</dbReference>
<protein>
    <submittedName>
        <fullName evidence="2">Non-homologous end-joining DNA ligase</fullName>
        <ecNumber evidence="2">6.5.1.1</ecNumber>
    </submittedName>
</protein>
<dbReference type="InterPro" id="IPR014145">
    <property type="entry name" value="LigD_pol_dom"/>
</dbReference>